<gene>
    <name evidence="3" type="ordered locus">Saro_2613</name>
</gene>
<dbReference type="KEGG" id="nar:Saro_2613"/>
<evidence type="ECO:0000313" key="4">
    <source>
        <dbReference type="Proteomes" id="UP000009134"/>
    </source>
</evidence>
<proteinExistence type="predicted"/>
<dbReference type="InterPro" id="IPR050266">
    <property type="entry name" value="AB_hydrolase_sf"/>
</dbReference>
<dbReference type="PANTHER" id="PTHR43798">
    <property type="entry name" value="MONOACYLGLYCEROL LIPASE"/>
    <property type="match status" value="1"/>
</dbReference>
<dbReference type="AlphaFoldDB" id="Q2G524"/>
<evidence type="ECO:0000313" key="3">
    <source>
        <dbReference type="EMBL" id="ABD27049.1"/>
    </source>
</evidence>
<dbReference type="RefSeq" id="WP_011446255.1">
    <property type="nucleotide sequence ID" value="NC_007794.1"/>
</dbReference>
<dbReference type="SUPFAM" id="SSF53474">
    <property type="entry name" value="alpha/beta-Hydrolases"/>
    <property type="match status" value="1"/>
</dbReference>
<evidence type="ECO:0000259" key="2">
    <source>
        <dbReference type="Pfam" id="PF12697"/>
    </source>
</evidence>
<dbReference type="Proteomes" id="UP000009134">
    <property type="component" value="Chromosome"/>
</dbReference>
<reference evidence="4" key="1">
    <citation type="submission" date="2006-01" db="EMBL/GenBank/DDBJ databases">
        <title>Complete sequence of Novosphingobium aromaticivorans DSM 12444.</title>
        <authorList>
            <consortium name="US DOE Joint Genome Institute"/>
            <person name="Copeland A."/>
            <person name="Lucas S."/>
            <person name="Lapidus A."/>
            <person name="Barry K."/>
            <person name="Detter J.C."/>
            <person name="Glavina T."/>
            <person name="Hammon N."/>
            <person name="Israni S."/>
            <person name="Pitluck S."/>
            <person name="Chain P."/>
            <person name="Malfatti S."/>
            <person name="Shin M."/>
            <person name="Vergez L."/>
            <person name="Schmutz J."/>
            <person name="Larimer F."/>
            <person name="Land M."/>
            <person name="Kyrpides N."/>
            <person name="Ivanova N."/>
            <person name="Fredrickson J."/>
            <person name="Balkwill D."/>
            <person name="Romine M.F."/>
            <person name="Richardson P."/>
        </authorList>
    </citation>
    <scope>NUCLEOTIDE SEQUENCE [LARGE SCALE GENOMIC DNA]</scope>
    <source>
        <strain evidence="4">ATCC 700278 / DSM 12444 / CCUG 56034 / CIP 105152 / NBRC 16084 / F199</strain>
    </source>
</reference>
<dbReference type="InterPro" id="IPR029058">
    <property type="entry name" value="AB_hydrolase_fold"/>
</dbReference>
<dbReference type="STRING" id="279238.Saro_2613"/>
<dbReference type="Pfam" id="PF12697">
    <property type="entry name" value="Abhydrolase_6"/>
    <property type="match status" value="1"/>
</dbReference>
<dbReference type="PANTHER" id="PTHR43798:SF31">
    <property type="entry name" value="AB HYDROLASE SUPERFAMILY PROTEIN YCLE"/>
    <property type="match status" value="1"/>
</dbReference>
<keyword evidence="1 3" id="KW-0378">Hydrolase</keyword>
<dbReference type="Gene3D" id="3.40.50.1820">
    <property type="entry name" value="alpha/beta hydrolase"/>
    <property type="match status" value="1"/>
</dbReference>
<dbReference type="GO" id="GO:0016020">
    <property type="term" value="C:membrane"/>
    <property type="evidence" value="ECO:0007669"/>
    <property type="project" value="TreeGrafter"/>
</dbReference>
<feature type="domain" description="AB hydrolase-1" evidence="2">
    <location>
        <begin position="27"/>
        <end position="262"/>
    </location>
</feature>
<dbReference type="GO" id="GO:0016787">
    <property type="term" value="F:hydrolase activity"/>
    <property type="evidence" value="ECO:0007669"/>
    <property type="project" value="UniProtKB-KW"/>
</dbReference>
<sequence length="270" mass="30460">MTTVASELFALDDAKIHIERQGSGKPVLFVHGVMMSSRFFAPQMAYFSRFADVIVPDLRGHGRSPFASSGHTVPQYARDIARIIEAYDLRDVTLVGWSMGAFVVWDYLSQFGSARIARIAIVDEYPADFKWPGYEFGFADLPMLAGMMELIQTDYGAVIEQLIGLMFKHRPSEYQVAWIAREIAAVDPAIASAIFFDQTMRDYRELLPRIDVPALICMGGDEKLVPVAAGQYIADRIPQATLTVFEESCHCPFLEEPDEFNRRLHDFMQT</sequence>
<dbReference type="eggNOG" id="COG2267">
    <property type="taxonomic scope" value="Bacteria"/>
</dbReference>
<keyword evidence="4" id="KW-1185">Reference proteome</keyword>
<dbReference type="EMBL" id="CP000248">
    <property type="protein sequence ID" value="ABD27049.1"/>
    <property type="molecule type" value="Genomic_DNA"/>
</dbReference>
<dbReference type="ESTHER" id="novad-q2g524">
    <property type="family name" value="6_AlphaBeta_hydrolase"/>
</dbReference>
<name>Q2G524_NOVAD</name>
<dbReference type="HOGENOM" id="CLU_020336_50_1_5"/>
<dbReference type="InterPro" id="IPR000073">
    <property type="entry name" value="AB_hydrolase_1"/>
</dbReference>
<organism evidence="3 4">
    <name type="scientific">Novosphingobium aromaticivorans (strain ATCC 700278 / DSM 12444 / CCUG 56034 / CIP 105152 / NBRC 16084 / F199)</name>
    <dbReference type="NCBI Taxonomy" id="279238"/>
    <lineage>
        <taxon>Bacteria</taxon>
        <taxon>Pseudomonadati</taxon>
        <taxon>Pseudomonadota</taxon>
        <taxon>Alphaproteobacteria</taxon>
        <taxon>Sphingomonadales</taxon>
        <taxon>Sphingomonadaceae</taxon>
        <taxon>Novosphingobium</taxon>
    </lineage>
</organism>
<accession>Q2G524</accession>
<protein>
    <submittedName>
        <fullName evidence="3">Alpha/beta hydrolase</fullName>
    </submittedName>
</protein>
<evidence type="ECO:0000256" key="1">
    <source>
        <dbReference type="ARBA" id="ARBA00022801"/>
    </source>
</evidence>